<dbReference type="InterPro" id="IPR013486">
    <property type="entry name" value="SpoIID/LytB"/>
</dbReference>
<dbReference type="EMBL" id="BJWG01000007">
    <property type="protein sequence ID" value="GEL95160.1"/>
    <property type="molecule type" value="Genomic_DNA"/>
</dbReference>
<gene>
    <name evidence="3" type="ORF">CCO02nite_18180</name>
</gene>
<dbReference type="AlphaFoldDB" id="A0A511JAZ3"/>
<feature type="chain" id="PRO_5021767221" description="Sporulation stage II protein D amidase enhancer LytB N-terminal domain-containing protein" evidence="1">
    <location>
        <begin position="30"/>
        <end position="413"/>
    </location>
</feature>
<dbReference type="NCBIfam" id="TIGR02669">
    <property type="entry name" value="SpoIID_LytB"/>
    <property type="match status" value="1"/>
</dbReference>
<name>A0A511JAZ3_9CELL</name>
<reference evidence="3 4" key="1">
    <citation type="submission" date="2019-07" db="EMBL/GenBank/DDBJ databases">
        <title>Whole genome shotgun sequence of Cellulomonas composti NBRC 100758.</title>
        <authorList>
            <person name="Hosoyama A."/>
            <person name="Uohara A."/>
            <person name="Ohji S."/>
            <person name="Ichikawa N."/>
        </authorList>
    </citation>
    <scope>NUCLEOTIDE SEQUENCE [LARGE SCALE GENOMIC DNA]</scope>
    <source>
        <strain evidence="3 4">NBRC 100758</strain>
    </source>
</reference>
<protein>
    <recommendedName>
        <fullName evidence="2">Sporulation stage II protein D amidase enhancer LytB N-terminal domain-containing protein</fullName>
    </recommendedName>
</protein>
<organism evidence="3 4">
    <name type="scientific">Cellulomonas composti</name>
    <dbReference type="NCBI Taxonomy" id="266130"/>
    <lineage>
        <taxon>Bacteria</taxon>
        <taxon>Bacillati</taxon>
        <taxon>Actinomycetota</taxon>
        <taxon>Actinomycetes</taxon>
        <taxon>Micrococcales</taxon>
        <taxon>Cellulomonadaceae</taxon>
        <taxon>Cellulomonas</taxon>
    </lineage>
</organism>
<feature type="domain" description="Sporulation stage II protein D amidase enhancer LytB N-terminal" evidence="2">
    <location>
        <begin position="205"/>
        <end position="305"/>
    </location>
</feature>
<dbReference type="RefSeq" id="WP_146842808.1">
    <property type="nucleotide sequence ID" value="NZ_BJWG01000007.1"/>
</dbReference>
<dbReference type="InterPro" id="IPR013693">
    <property type="entry name" value="SpoIID/LytB_N"/>
</dbReference>
<dbReference type="Proteomes" id="UP000321720">
    <property type="component" value="Unassembled WGS sequence"/>
</dbReference>
<accession>A0A511JAZ3</accession>
<evidence type="ECO:0000313" key="4">
    <source>
        <dbReference type="Proteomes" id="UP000321720"/>
    </source>
</evidence>
<dbReference type="OrthoDB" id="9773852at2"/>
<evidence type="ECO:0000313" key="3">
    <source>
        <dbReference type="EMBL" id="GEL95160.1"/>
    </source>
</evidence>
<keyword evidence="4" id="KW-1185">Reference proteome</keyword>
<dbReference type="Pfam" id="PF08486">
    <property type="entry name" value="SpoIID"/>
    <property type="match status" value="1"/>
</dbReference>
<sequence>MRGRALTAVLAGASLVVGALVGGAGPATAASDSLTISGRGFGHGVGLSQYGADARAKAGQNVSTILAAYYPGTASGTVPDAQTFDVWLKGDTDAMATAVAETGLALRGTNPAKGRSNAPVTLPAKVKVGSVWVAPTQWRVLRKSSTWRLQALAKGTWVASTKAAATLAGASRVTFVPVDGTVRNVVGSMAREYRGTLSANIDAGAVTVTVTTNATSYLRSVVPAEMPSYWHAEALKAQAIAARTYAVYERASAYRPWWWDTCDTTSCQMFPGAAEYDLSGRLVRTFEATSTTNAVAATANHIRTYAGKPAFTQFSASNGGYSVAREQPYLQARADPFDTYSWTRVVPFATIRAAYPAVGSVRSVVVTARDGLGWSGGRVTGVKVTGSKGSVTDTGDGFRIKLGLLSTLYTVSS</sequence>
<proteinExistence type="predicted"/>
<evidence type="ECO:0000256" key="1">
    <source>
        <dbReference type="SAM" id="SignalP"/>
    </source>
</evidence>
<keyword evidence="1" id="KW-0732">Signal</keyword>
<feature type="signal peptide" evidence="1">
    <location>
        <begin position="1"/>
        <end position="29"/>
    </location>
</feature>
<evidence type="ECO:0000259" key="2">
    <source>
        <dbReference type="Pfam" id="PF08486"/>
    </source>
</evidence>
<comment type="caution">
    <text evidence="3">The sequence shown here is derived from an EMBL/GenBank/DDBJ whole genome shotgun (WGS) entry which is preliminary data.</text>
</comment>
<dbReference type="GO" id="GO:0030435">
    <property type="term" value="P:sporulation resulting in formation of a cellular spore"/>
    <property type="evidence" value="ECO:0007669"/>
    <property type="project" value="InterPro"/>
</dbReference>